<dbReference type="GO" id="GO:0007155">
    <property type="term" value="P:cell adhesion"/>
    <property type="evidence" value="ECO:0007669"/>
    <property type="project" value="InterPro"/>
</dbReference>
<keyword evidence="11" id="KW-1185">Reference proteome</keyword>
<feature type="transmembrane region" description="Helical" evidence="7">
    <location>
        <begin position="662"/>
        <end position="681"/>
    </location>
</feature>
<feature type="domain" description="SDR-like Ig" evidence="9">
    <location>
        <begin position="45"/>
        <end position="131"/>
    </location>
</feature>
<evidence type="ECO:0000256" key="2">
    <source>
        <dbReference type="ARBA" id="ARBA00022512"/>
    </source>
</evidence>
<keyword evidence="7" id="KW-0472">Membrane</keyword>
<keyword evidence="3" id="KW-0964">Secreted</keyword>
<evidence type="ECO:0000256" key="6">
    <source>
        <dbReference type="SAM" id="MobiDB-lite"/>
    </source>
</evidence>
<dbReference type="RefSeq" id="WP_006146265.1">
    <property type="nucleotide sequence ID" value="NZ_GL732463.1"/>
</dbReference>
<evidence type="ECO:0000259" key="9">
    <source>
        <dbReference type="Pfam" id="PF17961"/>
    </source>
</evidence>
<dbReference type="AlphaFoldDB" id="E8KDD7"/>
<accession>E8KDD7</accession>
<dbReference type="InterPro" id="IPR008454">
    <property type="entry name" value="Collagen-bd_Cna-like_B-typ_dom"/>
</dbReference>
<dbReference type="Proteomes" id="UP000010304">
    <property type="component" value="Unassembled WGS sequence"/>
</dbReference>
<dbReference type="InterPro" id="IPR053121">
    <property type="entry name" value="Spore_Coat_Assembly"/>
</dbReference>
<gene>
    <name evidence="10" type="ORF">HMPREF9180_1492</name>
</gene>
<keyword evidence="5" id="KW-0572">Peptidoglycan-anchor</keyword>
<keyword evidence="4 8" id="KW-0732">Signal</keyword>
<reference evidence="10 11" key="1">
    <citation type="submission" date="2010-12" db="EMBL/GenBank/DDBJ databases">
        <authorList>
            <person name="Muzny D."/>
            <person name="Qin X."/>
            <person name="Deng J."/>
            <person name="Jiang H."/>
            <person name="Liu Y."/>
            <person name="Qu J."/>
            <person name="Song X.-Z."/>
            <person name="Zhang L."/>
            <person name="Thornton R."/>
            <person name="Coyle M."/>
            <person name="Francisco L."/>
            <person name="Jackson L."/>
            <person name="Javaid M."/>
            <person name="Korchina V."/>
            <person name="Kovar C."/>
            <person name="Mata R."/>
            <person name="Mathew T."/>
            <person name="Ngo R."/>
            <person name="Nguyen L."/>
            <person name="Nguyen N."/>
            <person name="Okwuonu G."/>
            <person name="Ongeri F."/>
            <person name="Pham C."/>
            <person name="Simmons D."/>
            <person name="Wilczek-Boney K."/>
            <person name="Hale W."/>
            <person name="Jakkamsetti A."/>
            <person name="Pham P."/>
            <person name="Ruth R."/>
            <person name="San Lucas F."/>
            <person name="Warren J."/>
            <person name="Zhang J."/>
            <person name="Zhao Z."/>
            <person name="Zhou C."/>
            <person name="Zhu D."/>
            <person name="Lee S."/>
            <person name="Bess C."/>
            <person name="Blankenburg K."/>
            <person name="Forbes L."/>
            <person name="Fu Q."/>
            <person name="Gubbala S."/>
            <person name="Hirani K."/>
            <person name="Jayaseelan J.C."/>
            <person name="Lara F."/>
            <person name="Munidasa M."/>
            <person name="Palculict T."/>
            <person name="Patil S."/>
            <person name="Pu L.-L."/>
            <person name="Saada N."/>
            <person name="Tang L."/>
            <person name="Weissenberger G."/>
            <person name="Zhu Y."/>
            <person name="Hemphill L."/>
            <person name="Shang Y."/>
            <person name="Youmans B."/>
            <person name="Ayvaz T."/>
            <person name="Ross M."/>
            <person name="Santibanez J."/>
            <person name="Aqrawi P."/>
            <person name="Gross S."/>
            <person name="Joshi V."/>
            <person name="Fowler G."/>
            <person name="Nazareth L."/>
            <person name="Reid J."/>
            <person name="Worley K."/>
            <person name="Petrosino J."/>
            <person name="Highlander S."/>
            <person name="Gibbs R."/>
        </authorList>
    </citation>
    <scope>NUCLEOTIDE SEQUENCE [LARGE SCALE GENOMIC DNA]</scope>
    <source>
        <strain evidence="10 11">ATCC 700780</strain>
    </source>
</reference>
<evidence type="ECO:0000256" key="1">
    <source>
        <dbReference type="ARBA" id="ARBA00004168"/>
    </source>
</evidence>
<keyword evidence="7" id="KW-1133">Transmembrane helix</keyword>
<proteinExistence type="predicted"/>
<evidence type="ECO:0000256" key="3">
    <source>
        <dbReference type="ARBA" id="ARBA00022525"/>
    </source>
</evidence>
<evidence type="ECO:0000313" key="10">
    <source>
        <dbReference type="EMBL" id="EFX40035.1"/>
    </source>
</evidence>
<dbReference type="InterPro" id="IPR008966">
    <property type="entry name" value="Adhesion_dom_sf"/>
</dbReference>
<evidence type="ECO:0000313" key="11">
    <source>
        <dbReference type="Proteomes" id="UP000010304"/>
    </source>
</evidence>
<sequence length="688" mass="71953">MKSFYKKLVVLLAMVGVAVLGLSIINPVSAATVTPTITNLKADTSGQKVTFSFDWDLTGKSVKDGDTFTIDAPEGVNITELATQSLQANGAEVATITMTNKKITFTFKKAIESMNENVKGGFQFRAVWDSTPGNPGNKTATSKVGSESVIITRPDGPGVFESVLNKYNLTGDYVAKEFKLDASENYAWMKVGSDYYLTKWFIRINGDGKKQALTNPVVSDKIQAPAVDYSKITFAPAANHAANEFFVGTYLKPSFTLRKGGQVVASGWDFWKHVKFDADGNGFTVNLSDVSDVFKTANSDEIIVEYQTLIPKTTIRVDNNATLKADEITTPQTDPAFWNNTELKFWVTGDKTVTVEKEWVGDSEADRKDITVQLMANGQKLEGMTKTLTKASGWSAEFSKLPGIKDGQPIVYSVVETNTPDGYTSKVEPINGSNVIKVVNTSNKPTTTTTTTTTTTAAPTTTSTTTASTTAATTTTESTTASTTAATTTTESTTASTTAATTTTESTTGSTTAATTTTGSTTAATTTTESTTASTTAATTTTESTTGSTTAATTTTESTTGSTTAATTTTESTTESTTGSTTAATTTTESTTASTTAATTTTESTTGSTTAAPTTTTTTTTTTESTNVTPKATTTTTPGEPENPGSTSTTEDEPGLPFTGEATGAALVFAGVVILSGAIIIKRKFTDK</sequence>
<dbReference type="InterPro" id="IPR041171">
    <property type="entry name" value="SDR_Ig"/>
</dbReference>
<dbReference type="EMBL" id="AEVF01000013">
    <property type="protein sequence ID" value="EFX40035.1"/>
    <property type="molecule type" value="Genomic_DNA"/>
</dbReference>
<dbReference type="SUPFAM" id="SSF49478">
    <property type="entry name" value="Cna protein B-type domain"/>
    <property type="match status" value="1"/>
</dbReference>
<dbReference type="HOGENOM" id="CLU_029782_0_0_9"/>
<evidence type="ECO:0000256" key="4">
    <source>
        <dbReference type="ARBA" id="ARBA00022729"/>
    </source>
</evidence>
<dbReference type="STRING" id="888746.HMPREF9180_1492"/>
<dbReference type="Gene3D" id="2.60.40.1140">
    <property type="entry name" value="Collagen-binding surface protein Cna, B-type domain"/>
    <property type="match status" value="1"/>
</dbReference>
<dbReference type="eggNOG" id="ENOG5033NVW">
    <property type="taxonomic scope" value="Bacteria"/>
</dbReference>
<evidence type="ECO:0000256" key="5">
    <source>
        <dbReference type="ARBA" id="ARBA00023088"/>
    </source>
</evidence>
<comment type="subcellular location">
    <subcellularLocation>
        <location evidence="1">Secreted</location>
        <location evidence="1">Cell wall</location>
        <topology evidence="1">Peptidoglycan-anchor</topology>
    </subcellularLocation>
</comment>
<organism evidence="10 11">
    <name type="scientific">Streptococcus peroris ATCC 700780</name>
    <dbReference type="NCBI Taxonomy" id="888746"/>
    <lineage>
        <taxon>Bacteria</taxon>
        <taxon>Bacillati</taxon>
        <taxon>Bacillota</taxon>
        <taxon>Bacilli</taxon>
        <taxon>Lactobacillales</taxon>
        <taxon>Streptococcaceae</taxon>
        <taxon>Streptococcus</taxon>
    </lineage>
</organism>
<dbReference type="SUPFAM" id="SSF49401">
    <property type="entry name" value="Bacterial adhesins"/>
    <property type="match status" value="1"/>
</dbReference>
<protein>
    <submittedName>
        <fullName evidence="10">LPXTG-motif cell wall anchor domain protein</fullName>
    </submittedName>
</protein>
<evidence type="ECO:0000256" key="8">
    <source>
        <dbReference type="SAM" id="SignalP"/>
    </source>
</evidence>
<dbReference type="PANTHER" id="PTHR35365">
    <property type="entry name" value="LP04239P"/>
    <property type="match status" value="1"/>
</dbReference>
<dbReference type="Gene3D" id="2.60.40.1280">
    <property type="match status" value="1"/>
</dbReference>
<feature type="chain" id="PRO_5003223619" evidence="8">
    <location>
        <begin position="31"/>
        <end position="688"/>
    </location>
</feature>
<feature type="region of interest" description="Disordered" evidence="6">
    <location>
        <begin position="443"/>
        <end position="659"/>
    </location>
</feature>
<dbReference type="InterPro" id="IPR011252">
    <property type="entry name" value="Fibrogen-bd_dom1"/>
</dbReference>
<evidence type="ECO:0000256" key="7">
    <source>
        <dbReference type="SAM" id="Phobius"/>
    </source>
</evidence>
<feature type="signal peptide" evidence="8">
    <location>
        <begin position="1"/>
        <end position="30"/>
    </location>
</feature>
<feature type="compositionally biased region" description="Low complexity" evidence="6">
    <location>
        <begin position="446"/>
        <end position="647"/>
    </location>
</feature>
<keyword evidence="2" id="KW-0134">Cell wall</keyword>
<keyword evidence="7" id="KW-0812">Transmembrane</keyword>
<comment type="caution">
    <text evidence="10">The sequence shown here is derived from an EMBL/GenBank/DDBJ whole genome shotgun (WGS) entry which is preliminary data.</text>
</comment>
<name>E8KDD7_9STRE</name>
<dbReference type="Pfam" id="PF17961">
    <property type="entry name" value="Big_8"/>
    <property type="match status" value="1"/>
</dbReference>
<dbReference type="CDD" id="cd00222">
    <property type="entry name" value="CollagenBindB"/>
    <property type="match status" value="1"/>
</dbReference>
<dbReference type="PANTHER" id="PTHR35365:SF18">
    <property type="entry name" value="MUCIN-19-LIKE-RELATED"/>
    <property type="match status" value="1"/>
</dbReference>